<comment type="caution">
    <text evidence="2">The sequence shown here is derived from an EMBL/GenBank/DDBJ whole genome shotgun (WGS) entry which is preliminary data.</text>
</comment>
<organism evidence="2 3">
    <name type="scientific">Poecile atricapillus</name>
    <name type="common">Black-capped chickadee</name>
    <name type="synonym">Parus atricapillus</name>
    <dbReference type="NCBI Taxonomy" id="48891"/>
    <lineage>
        <taxon>Eukaryota</taxon>
        <taxon>Metazoa</taxon>
        <taxon>Chordata</taxon>
        <taxon>Craniata</taxon>
        <taxon>Vertebrata</taxon>
        <taxon>Euteleostomi</taxon>
        <taxon>Archelosauria</taxon>
        <taxon>Archosauria</taxon>
        <taxon>Dinosauria</taxon>
        <taxon>Saurischia</taxon>
        <taxon>Theropoda</taxon>
        <taxon>Coelurosauria</taxon>
        <taxon>Aves</taxon>
        <taxon>Neognathae</taxon>
        <taxon>Neoaves</taxon>
        <taxon>Telluraves</taxon>
        <taxon>Australaves</taxon>
        <taxon>Passeriformes</taxon>
        <taxon>Paridae</taxon>
        <taxon>Poecile</taxon>
    </lineage>
</organism>
<evidence type="ECO:0000259" key="1">
    <source>
        <dbReference type="PROSITE" id="PS51072"/>
    </source>
</evidence>
<feature type="domain" description="MHD" evidence="1">
    <location>
        <begin position="1"/>
        <end position="63"/>
    </location>
</feature>
<keyword evidence="3" id="KW-1185">Reference proteome</keyword>
<feature type="non-terminal residue" evidence="2">
    <location>
        <position position="1"/>
    </location>
</feature>
<proteinExistence type="predicted"/>
<protein>
    <submittedName>
        <fullName evidence="2">AP4M1 protein</fullName>
    </submittedName>
</protein>
<gene>
    <name evidence="2" type="primary">Ap4m1</name>
    <name evidence="2" type="ORF">POEATR_R15632</name>
</gene>
<sequence length="64" mass="7055">LDPAPLSRSWRLELGPAHGSFAVPALSSSGLRLRFLRIRGAPGAAPAPRWVRYLTHSDSYVMRL</sequence>
<dbReference type="EMBL" id="VZSS01000648">
    <property type="protein sequence ID" value="NWZ88723.1"/>
    <property type="molecule type" value="Genomic_DNA"/>
</dbReference>
<dbReference type="Gene3D" id="2.60.40.1170">
    <property type="entry name" value="Mu homology domain, subdomain B"/>
    <property type="match status" value="2"/>
</dbReference>
<dbReference type="InterPro" id="IPR028565">
    <property type="entry name" value="MHD"/>
</dbReference>
<evidence type="ECO:0000313" key="3">
    <source>
        <dbReference type="Proteomes" id="UP000540071"/>
    </source>
</evidence>
<accession>A0A7K7R9T8</accession>
<reference evidence="2 3" key="1">
    <citation type="submission" date="2019-09" db="EMBL/GenBank/DDBJ databases">
        <title>Bird 10,000 Genomes (B10K) Project - Family phase.</title>
        <authorList>
            <person name="Zhang G."/>
        </authorList>
    </citation>
    <scope>NUCLEOTIDE SEQUENCE [LARGE SCALE GENOMIC DNA]</scope>
    <source>
        <strain evidence="2">OUT-0023</strain>
        <tissue evidence="2">Blood</tissue>
    </source>
</reference>
<dbReference type="InterPro" id="IPR036168">
    <property type="entry name" value="AP2_Mu_C_sf"/>
</dbReference>
<name>A0A7K7R9T8_POEAT</name>
<dbReference type="Proteomes" id="UP000540071">
    <property type="component" value="Unassembled WGS sequence"/>
</dbReference>
<dbReference type="AlphaFoldDB" id="A0A7K7R9T8"/>
<evidence type="ECO:0000313" key="2">
    <source>
        <dbReference type="EMBL" id="NWZ88723.1"/>
    </source>
</evidence>
<dbReference type="SUPFAM" id="SSF49447">
    <property type="entry name" value="Second domain of Mu2 adaptin subunit (ap50) of ap2 adaptor"/>
    <property type="match status" value="1"/>
</dbReference>
<dbReference type="PROSITE" id="PS51072">
    <property type="entry name" value="MHD"/>
    <property type="match status" value="1"/>
</dbReference>
<feature type="non-terminal residue" evidence="2">
    <location>
        <position position="64"/>
    </location>
</feature>